<feature type="compositionally biased region" description="Basic and acidic residues" evidence="2">
    <location>
        <begin position="678"/>
        <end position="689"/>
    </location>
</feature>
<comment type="caution">
    <text evidence="3">The sequence shown here is derived from an EMBL/GenBank/DDBJ whole genome shotgun (WGS) entry which is preliminary data.</text>
</comment>
<dbReference type="AlphaFoldDB" id="A0AAV9UY08"/>
<evidence type="ECO:0000313" key="4">
    <source>
        <dbReference type="Proteomes" id="UP001373714"/>
    </source>
</evidence>
<feature type="compositionally biased region" description="Polar residues" evidence="2">
    <location>
        <begin position="21"/>
        <end position="30"/>
    </location>
</feature>
<evidence type="ECO:0000256" key="1">
    <source>
        <dbReference type="SAM" id="Coils"/>
    </source>
</evidence>
<dbReference type="Proteomes" id="UP001373714">
    <property type="component" value="Unassembled WGS sequence"/>
</dbReference>
<feature type="compositionally biased region" description="Polar residues" evidence="2">
    <location>
        <begin position="63"/>
        <end position="76"/>
    </location>
</feature>
<sequence length="749" mass="84255">MSSQEQMYIAAISPLMPQDRAISTSQNTTPAPRGQRWSTPVEPPSKNYSSPPRSRSRRHSTTEEVSPTDKLSSNDARFQFREVDWGDNGKRLRERVSEISRCASDAERLIDGYLEEHSQLQKKLKLQSKVVNVPSIKTSRPNGIKVEVSSNEGTQTQSQRFKDRISELEEKIKGIEKDQQKKISEHDRSSHTTIQRMNANHKIEVESLRTQLADINLKLQNQKAKADSLTDQKVHHINEKCQLQNKLEDQTRQTERLQSLLREKKLEAENLQLCLHQLQKEHEEGIKKYNTVRDEANALRDIIRNCKYCAGIWEFTQHRGSIDVNVWYCDISQDGNYSLPLNTEPHLAEIEAQPAENFRQLVHDIEKLCSLVALHGPFLEIYMKEVAPESLDDFRICLQQPFQTLEPEIFLPFLQREIWRLSLQSQHPQSVTVSPTDLEDNIKSQLKLSIAESNGINLNYPHLKNLISAIVDSFSNLFTILKSFSFSSHDQKDYITISLNPQNNNKGFDLFPIIRRTDGGLLVGHISVKNIEENAIIIPITPVVYRSNQILVQGTAIVYERKRSALTVPVVTTPKKMPISGTPLPSHSPPISKRCRRGTLGEDQEEYITPYTTPPRPPLHRKPKLPPLDTAAVTATPTNSPVLHRNPKPPLPTRKLTSAAATVAKTAESGSTRSITKSHTEAKDSGAKVTKELTPAAADVSFPPAPAAIITSTAHDNLPSTPISSSSGTPLAAIWRTLEQLDKKNVKGF</sequence>
<name>A0AAV9UY08_9PEZI</name>
<keyword evidence="4" id="KW-1185">Reference proteome</keyword>
<feature type="compositionally biased region" description="Polar residues" evidence="2">
    <location>
        <begin position="668"/>
        <end position="677"/>
    </location>
</feature>
<feature type="compositionally biased region" description="Low complexity" evidence="2">
    <location>
        <begin position="44"/>
        <end position="53"/>
    </location>
</feature>
<keyword evidence="1" id="KW-0175">Coiled coil</keyword>
<feature type="coiled-coil region" evidence="1">
    <location>
        <begin position="151"/>
        <end position="295"/>
    </location>
</feature>
<feature type="region of interest" description="Disordered" evidence="2">
    <location>
        <begin position="1"/>
        <end position="78"/>
    </location>
</feature>
<accession>A0AAV9UY08</accession>
<reference evidence="3 4" key="1">
    <citation type="submission" date="2019-10" db="EMBL/GenBank/DDBJ databases">
        <authorList>
            <person name="Palmer J.M."/>
        </authorList>
    </citation>
    <scope>NUCLEOTIDE SEQUENCE [LARGE SCALE GENOMIC DNA]</scope>
    <source>
        <strain evidence="3 4">TWF730</strain>
    </source>
</reference>
<gene>
    <name evidence="3" type="ORF">TWF730_009015</name>
</gene>
<evidence type="ECO:0000313" key="3">
    <source>
        <dbReference type="EMBL" id="KAK6352185.1"/>
    </source>
</evidence>
<evidence type="ECO:0000256" key="2">
    <source>
        <dbReference type="SAM" id="MobiDB-lite"/>
    </source>
</evidence>
<dbReference type="EMBL" id="JAVHNS010000006">
    <property type="protein sequence ID" value="KAK6352185.1"/>
    <property type="molecule type" value="Genomic_DNA"/>
</dbReference>
<organism evidence="3 4">
    <name type="scientific">Orbilia blumenaviensis</name>
    <dbReference type="NCBI Taxonomy" id="1796055"/>
    <lineage>
        <taxon>Eukaryota</taxon>
        <taxon>Fungi</taxon>
        <taxon>Dikarya</taxon>
        <taxon>Ascomycota</taxon>
        <taxon>Pezizomycotina</taxon>
        <taxon>Orbiliomycetes</taxon>
        <taxon>Orbiliales</taxon>
        <taxon>Orbiliaceae</taxon>
        <taxon>Orbilia</taxon>
    </lineage>
</organism>
<feature type="region of interest" description="Disordered" evidence="2">
    <location>
        <begin position="607"/>
        <end position="689"/>
    </location>
</feature>
<protein>
    <submittedName>
        <fullName evidence="3">Uncharacterized protein</fullName>
    </submittedName>
</protein>
<proteinExistence type="predicted"/>